<accession>A0ABV7Y692</accession>
<comment type="caution">
    <text evidence="1">The sequence shown here is derived from an EMBL/GenBank/DDBJ whole genome shotgun (WGS) entry which is preliminary data.</text>
</comment>
<reference evidence="2" key="1">
    <citation type="journal article" date="2019" name="Int. J. Syst. Evol. Microbiol.">
        <title>The Global Catalogue of Microorganisms (GCM) 10K type strain sequencing project: providing services to taxonomists for standard genome sequencing and annotation.</title>
        <authorList>
            <consortium name="The Broad Institute Genomics Platform"/>
            <consortium name="The Broad Institute Genome Sequencing Center for Infectious Disease"/>
            <person name="Wu L."/>
            <person name="Ma J."/>
        </authorList>
    </citation>
    <scope>NUCLEOTIDE SEQUENCE [LARGE SCALE GENOMIC DNA]</scope>
    <source>
        <strain evidence="2">CGMCC 4.7241</strain>
    </source>
</reference>
<dbReference type="EMBL" id="JBHRZH010000002">
    <property type="protein sequence ID" value="MFC3759668.1"/>
    <property type="molecule type" value="Genomic_DNA"/>
</dbReference>
<keyword evidence="2" id="KW-1185">Reference proteome</keyword>
<proteinExistence type="predicted"/>
<gene>
    <name evidence="1" type="ORF">ACFOUW_02340</name>
</gene>
<evidence type="ECO:0000313" key="1">
    <source>
        <dbReference type="EMBL" id="MFC3759668.1"/>
    </source>
</evidence>
<sequence>MASASAKTLRSDVESVRMIVETVSRDQAFLPFANVFVTDVEADLGGVDAAFMSRQPPTEESDKLRHQVGTMLQQATDAIEDVRIAIRRGDLAAIENAAEPLPKLSEQLDAFAKAHP</sequence>
<name>A0ABV7Y692_9ACTN</name>
<evidence type="ECO:0000313" key="2">
    <source>
        <dbReference type="Proteomes" id="UP001595699"/>
    </source>
</evidence>
<dbReference type="Proteomes" id="UP001595699">
    <property type="component" value="Unassembled WGS sequence"/>
</dbReference>
<organism evidence="1 2">
    <name type="scientific">Tenggerimyces flavus</name>
    <dbReference type="NCBI Taxonomy" id="1708749"/>
    <lineage>
        <taxon>Bacteria</taxon>
        <taxon>Bacillati</taxon>
        <taxon>Actinomycetota</taxon>
        <taxon>Actinomycetes</taxon>
        <taxon>Propionibacteriales</taxon>
        <taxon>Nocardioidaceae</taxon>
        <taxon>Tenggerimyces</taxon>
    </lineage>
</organism>
<protein>
    <submittedName>
        <fullName evidence="1">Uncharacterized protein</fullName>
    </submittedName>
</protein>
<dbReference type="RefSeq" id="WP_205121863.1">
    <property type="nucleotide sequence ID" value="NZ_JAFBCM010000001.1"/>
</dbReference>